<dbReference type="AlphaFoldDB" id="A0A9I9CK22"/>
<name>A0A9I9CK22_CUCME</name>
<organism evidence="1">
    <name type="scientific">Cucumis melo</name>
    <name type="common">Muskmelon</name>
    <dbReference type="NCBI Taxonomy" id="3656"/>
    <lineage>
        <taxon>Eukaryota</taxon>
        <taxon>Viridiplantae</taxon>
        <taxon>Streptophyta</taxon>
        <taxon>Embryophyta</taxon>
        <taxon>Tracheophyta</taxon>
        <taxon>Spermatophyta</taxon>
        <taxon>Magnoliopsida</taxon>
        <taxon>eudicotyledons</taxon>
        <taxon>Gunneridae</taxon>
        <taxon>Pentapetalae</taxon>
        <taxon>rosids</taxon>
        <taxon>fabids</taxon>
        <taxon>Cucurbitales</taxon>
        <taxon>Cucurbitaceae</taxon>
        <taxon>Benincaseae</taxon>
        <taxon>Cucumis</taxon>
    </lineage>
</organism>
<reference evidence="1" key="1">
    <citation type="submission" date="2023-03" db="UniProtKB">
        <authorList>
            <consortium name="EnsemblPlants"/>
        </authorList>
    </citation>
    <scope>IDENTIFICATION</scope>
</reference>
<proteinExistence type="predicted"/>
<dbReference type="Gramene" id="MELO3C004804.2.1">
    <property type="protein sequence ID" value="MELO3C004804.2.1"/>
    <property type="gene ID" value="MELO3C004804.2"/>
</dbReference>
<evidence type="ECO:0000313" key="1">
    <source>
        <dbReference type="EnsemblPlants" id="MELO3C004804.2.1"/>
    </source>
</evidence>
<protein>
    <submittedName>
        <fullName evidence="1">Uncharacterized protein</fullName>
    </submittedName>
</protein>
<accession>A0A9I9CK22</accession>
<sequence>MQLTMFEDGACAKQEDMLECSASTDGDDSASPGRAKMDANEVAAVRSVTVTVATIGFYQGRR</sequence>
<dbReference type="EnsemblPlants" id="MELO3C004804.2.1">
    <property type="protein sequence ID" value="MELO3C004804.2.1"/>
    <property type="gene ID" value="MELO3C004804.2"/>
</dbReference>